<organism evidence="1">
    <name type="scientific">Rhizophora mucronata</name>
    <name type="common">Asiatic mangrove</name>
    <dbReference type="NCBI Taxonomy" id="61149"/>
    <lineage>
        <taxon>Eukaryota</taxon>
        <taxon>Viridiplantae</taxon>
        <taxon>Streptophyta</taxon>
        <taxon>Embryophyta</taxon>
        <taxon>Tracheophyta</taxon>
        <taxon>Spermatophyta</taxon>
        <taxon>Magnoliopsida</taxon>
        <taxon>eudicotyledons</taxon>
        <taxon>Gunneridae</taxon>
        <taxon>Pentapetalae</taxon>
        <taxon>rosids</taxon>
        <taxon>fabids</taxon>
        <taxon>Malpighiales</taxon>
        <taxon>Rhizophoraceae</taxon>
        <taxon>Rhizophora</taxon>
    </lineage>
</organism>
<dbReference type="EMBL" id="GGEC01035407">
    <property type="protein sequence ID" value="MBX15891.1"/>
    <property type="molecule type" value="Transcribed_RNA"/>
</dbReference>
<evidence type="ECO:0000313" key="1">
    <source>
        <dbReference type="EMBL" id="MBX15887.1"/>
    </source>
</evidence>
<protein>
    <submittedName>
        <fullName evidence="1">Uncharacterized protein</fullName>
    </submittedName>
</protein>
<accession>A0A2P2LD40</accession>
<proteinExistence type="predicted"/>
<name>A0A2P2LD40_RHIMU</name>
<dbReference type="AlphaFoldDB" id="A0A2P2LD40"/>
<reference evidence="1" key="1">
    <citation type="submission" date="2018-02" db="EMBL/GenBank/DDBJ databases">
        <title>Rhizophora mucronata_Transcriptome.</title>
        <authorList>
            <person name="Meera S.P."/>
            <person name="Sreeshan A."/>
            <person name="Augustine A."/>
        </authorList>
    </citation>
    <scope>NUCLEOTIDE SEQUENCE</scope>
    <source>
        <tissue evidence="1">Leaf</tissue>
    </source>
</reference>
<dbReference type="EMBL" id="GGEC01035403">
    <property type="protein sequence ID" value="MBX15887.1"/>
    <property type="molecule type" value="Transcribed_RNA"/>
</dbReference>
<sequence length="71" mass="8076">MMLIMISSENQGWFCYSSSRCNLQLAMPPRHCYHQPSINTPFLNSFLSLFGRLELCLSASVSPTRNQTGFD</sequence>